<proteinExistence type="predicted"/>
<dbReference type="RefSeq" id="WP_239587391.1">
    <property type="nucleotide sequence ID" value="NZ_JAFBDZ010000001.1"/>
</dbReference>
<name>A0ABS2NA42_9BACI</name>
<dbReference type="Proteomes" id="UP001646157">
    <property type="component" value="Unassembled WGS sequence"/>
</dbReference>
<organism evidence="1 2">
    <name type="scientific">Rossellomorea pakistanensis</name>
    <dbReference type="NCBI Taxonomy" id="992288"/>
    <lineage>
        <taxon>Bacteria</taxon>
        <taxon>Bacillati</taxon>
        <taxon>Bacillota</taxon>
        <taxon>Bacilli</taxon>
        <taxon>Bacillales</taxon>
        <taxon>Bacillaceae</taxon>
        <taxon>Rossellomorea</taxon>
    </lineage>
</organism>
<dbReference type="Gene3D" id="3.40.720.10">
    <property type="entry name" value="Alkaline Phosphatase, subunit A"/>
    <property type="match status" value="1"/>
</dbReference>
<dbReference type="InterPro" id="IPR017850">
    <property type="entry name" value="Alkaline_phosphatase_core_sf"/>
</dbReference>
<evidence type="ECO:0000313" key="1">
    <source>
        <dbReference type="EMBL" id="MBM7584629.1"/>
    </source>
</evidence>
<reference evidence="1 2" key="1">
    <citation type="submission" date="2021-01" db="EMBL/GenBank/DDBJ databases">
        <title>Genomic Encyclopedia of Type Strains, Phase IV (KMG-IV): sequencing the most valuable type-strain genomes for metagenomic binning, comparative biology and taxonomic classification.</title>
        <authorList>
            <person name="Goeker M."/>
        </authorList>
    </citation>
    <scope>NUCLEOTIDE SEQUENCE [LARGE SCALE GENOMIC DNA]</scope>
    <source>
        <strain evidence="1 2">DSM 24834</strain>
    </source>
</reference>
<gene>
    <name evidence="1" type="ORF">JOC86_001166</name>
</gene>
<comment type="caution">
    <text evidence="1">The sequence shown here is derived from an EMBL/GenBank/DDBJ whole genome shotgun (WGS) entry which is preliminary data.</text>
</comment>
<keyword evidence="2" id="KW-1185">Reference proteome</keyword>
<dbReference type="EMBL" id="JAFBDZ010000001">
    <property type="protein sequence ID" value="MBM7584629.1"/>
    <property type="molecule type" value="Genomic_DNA"/>
</dbReference>
<dbReference type="SUPFAM" id="SSF53649">
    <property type="entry name" value="Alkaline phosphatase-like"/>
    <property type="match status" value="1"/>
</dbReference>
<protein>
    <submittedName>
        <fullName evidence="1">AlkP superfamily pyrophosphatase or phosphodiesterase</fullName>
    </submittedName>
</protein>
<dbReference type="Pfam" id="PF01663">
    <property type="entry name" value="Phosphodiest"/>
    <property type="match status" value="1"/>
</dbReference>
<dbReference type="InterPro" id="IPR002591">
    <property type="entry name" value="Phosphodiest/P_Trfase"/>
</dbReference>
<accession>A0ABS2NA42</accession>
<evidence type="ECO:0000313" key="2">
    <source>
        <dbReference type="Proteomes" id="UP001646157"/>
    </source>
</evidence>
<sequence>MIKHEGGMMMGFRSIFIVLLSIPLIGCSLHKNIERQDTPIAIQTNNKTSPKIVLLIIDSLMEEPLKKAIQENKASALAFFLNHGRYNNNLVSSYPTMSVTIDSSLITGSYPDKHKIPGLVWYDEGEQRIINYGNGFLKW</sequence>